<dbReference type="InterPro" id="IPR010359">
    <property type="entry name" value="IrrE_HExxH"/>
</dbReference>
<dbReference type="KEGG" id="ebla:JGUZn3_10610"/>
<dbReference type="Pfam" id="PF06114">
    <property type="entry name" value="Peptidase_M78"/>
    <property type="match status" value="1"/>
</dbReference>
<dbReference type="Proteomes" id="UP000516349">
    <property type="component" value="Chromosome"/>
</dbReference>
<dbReference type="Gene3D" id="1.10.10.2910">
    <property type="match status" value="1"/>
</dbReference>
<dbReference type="RefSeq" id="WP_203414620.1">
    <property type="nucleotide sequence ID" value="NZ_CP060244.1"/>
</dbReference>
<reference evidence="2 3" key="1">
    <citation type="submission" date="2020-08" db="EMBL/GenBank/DDBJ databases">
        <title>Complete genome sequence of Entomobacter blattae G55GP.</title>
        <authorList>
            <person name="Poehlein A."/>
            <person name="Guzman J."/>
            <person name="Daniel R."/>
            <person name="Vilcinskas A."/>
        </authorList>
    </citation>
    <scope>NUCLEOTIDE SEQUENCE [LARGE SCALE GENOMIC DNA]</scope>
    <source>
        <strain evidence="2 3">G55GP</strain>
    </source>
</reference>
<dbReference type="EMBL" id="CP060244">
    <property type="protein sequence ID" value="QNT78289.1"/>
    <property type="molecule type" value="Genomic_DNA"/>
</dbReference>
<name>A0A7H1NR79_9PROT</name>
<dbReference type="InterPro" id="IPR052345">
    <property type="entry name" value="Rad_response_metalloprotease"/>
</dbReference>
<proteinExistence type="predicted"/>
<dbReference type="PANTHER" id="PTHR43236">
    <property type="entry name" value="ANTITOXIN HIGA1"/>
    <property type="match status" value="1"/>
</dbReference>
<evidence type="ECO:0000313" key="2">
    <source>
        <dbReference type="EMBL" id="QNT78289.1"/>
    </source>
</evidence>
<dbReference type="AlphaFoldDB" id="A0A7H1NR79"/>
<accession>A0A7H1NR79</accession>
<protein>
    <recommendedName>
        <fullName evidence="1">IrrE N-terminal-like domain-containing protein</fullName>
    </recommendedName>
</protein>
<gene>
    <name evidence="2" type="ORF">JGUZn3_10610</name>
</gene>
<organism evidence="2 3">
    <name type="scientific">Entomobacter blattae</name>
    <dbReference type="NCBI Taxonomy" id="2762277"/>
    <lineage>
        <taxon>Bacteria</taxon>
        <taxon>Pseudomonadati</taxon>
        <taxon>Pseudomonadota</taxon>
        <taxon>Alphaproteobacteria</taxon>
        <taxon>Acetobacterales</taxon>
        <taxon>Acetobacteraceae</taxon>
        <taxon>Entomobacter</taxon>
    </lineage>
</organism>
<feature type="domain" description="IrrE N-terminal-like" evidence="1">
    <location>
        <begin position="69"/>
        <end position="178"/>
    </location>
</feature>
<evidence type="ECO:0000259" key="1">
    <source>
        <dbReference type="Pfam" id="PF06114"/>
    </source>
</evidence>
<dbReference type="PANTHER" id="PTHR43236:SF2">
    <property type="entry name" value="BLL0069 PROTEIN"/>
    <property type="match status" value="1"/>
</dbReference>
<sequence length="182" mass="20660">MEDYSTPKPSGLLKRSIREITNIIIEKFKLKPGDNLLSLVHDLNGTVSIKDIYDGNPDSILIEADSSFIIFISGITGPRRDRFTIAHELGHLFLHFLPEHSKNNSYRMRATRWVDEEDSDQRRAEREANIFAAELLMPKERFIGFFEENKIDTTDNASIVKVSDYFGVSLSAAKVRVSSLGL</sequence>
<keyword evidence="3" id="KW-1185">Reference proteome</keyword>
<evidence type="ECO:0000313" key="3">
    <source>
        <dbReference type="Proteomes" id="UP000516349"/>
    </source>
</evidence>